<evidence type="ECO:0000256" key="3">
    <source>
        <dbReference type="ARBA" id="ARBA00007588"/>
    </source>
</evidence>
<evidence type="ECO:0000256" key="9">
    <source>
        <dbReference type="ARBA" id="ARBA00023002"/>
    </source>
</evidence>
<dbReference type="InterPro" id="IPR036188">
    <property type="entry name" value="FAD/NAD-bd_sf"/>
</dbReference>
<evidence type="ECO:0000313" key="17">
    <source>
        <dbReference type="Proteomes" id="UP000252004"/>
    </source>
</evidence>
<comment type="similarity">
    <text evidence="3">Belongs to the lysine N(6)-hydroxylase/L-ornithine N(5)-oxygenase family.</text>
</comment>
<dbReference type="OrthoDB" id="7527071at2"/>
<keyword evidence="17" id="KW-1185">Reference proteome</keyword>
<dbReference type="RefSeq" id="WP_114058184.1">
    <property type="nucleotide sequence ID" value="NZ_CP030862.1"/>
</dbReference>
<protein>
    <recommendedName>
        <fullName evidence="5">L-lysine N6-monooxygenase MbtG</fullName>
        <ecNumber evidence="4">1.14.13.59</ecNumber>
    </recommendedName>
    <alternativeName>
        <fullName evidence="14">Lysine 6-N-hydroxylase</fullName>
    </alternativeName>
    <alternativeName>
        <fullName evidence="13">Lysine N6-hydroxylase</fullName>
    </alternativeName>
    <alternativeName>
        <fullName evidence="11">Lysine-N-oxygenase</fullName>
    </alternativeName>
    <alternativeName>
        <fullName evidence="12">Mycobactin synthase protein G</fullName>
    </alternativeName>
</protein>
<dbReference type="SUPFAM" id="SSF51905">
    <property type="entry name" value="FAD/NAD(P)-binding domain"/>
    <property type="match status" value="1"/>
</dbReference>
<comment type="cofactor">
    <cofactor evidence="1">
        <name>FAD</name>
        <dbReference type="ChEBI" id="CHEBI:57692"/>
    </cofactor>
</comment>
<evidence type="ECO:0000313" key="16">
    <source>
        <dbReference type="EMBL" id="AXE27014.1"/>
    </source>
</evidence>
<reference evidence="16 17" key="1">
    <citation type="submission" date="2018-01" db="EMBL/GenBank/DDBJ databases">
        <title>Draft genome Sequence of streptomyces globosus LZH-48.</title>
        <authorList>
            <person name="Ran K."/>
            <person name="Li Z."/>
            <person name="Wei S."/>
            <person name="Dong R."/>
        </authorList>
    </citation>
    <scope>NUCLEOTIDE SEQUENCE [LARGE SCALE GENOMIC DNA]</scope>
    <source>
        <strain evidence="16 17">LZH-48</strain>
    </source>
</reference>
<evidence type="ECO:0000256" key="14">
    <source>
        <dbReference type="ARBA" id="ARBA00032738"/>
    </source>
</evidence>
<dbReference type="AlphaFoldDB" id="A0A344U7Z3"/>
<keyword evidence="8" id="KW-0521">NADP</keyword>
<evidence type="ECO:0000256" key="2">
    <source>
        <dbReference type="ARBA" id="ARBA00004924"/>
    </source>
</evidence>
<name>A0A344U7Z3_9ACTN</name>
<keyword evidence="6" id="KW-0285">Flavoprotein</keyword>
<evidence type="ECO:0000256" key="5">
    <source>
        <dbReference type="ARBA" id="ARBA00016406"/>
    </source>
</evidence>
<evidence type="ECO:0000256" key="6">
    <source>
        <dbReference type="ARBA" id="ARBA00022630"/>
    </source>
</evidence>
<dbReference type="Pfam" id="PF13434">
    <property type="entry name" value="Lys_Orn_oxgnase"/>
    <property type="match status" value="1"/>
</dbReference>
<evidence type="ECO:0000256" key="8">
    <source>
        <dbReference type="ARBA" id="ARBA00022857"/>
    </source>
</evidence>
<dbReference type="KEGG" id="sgz:C0216_29520"/>
<dbReference type="EMBL" id="CP030862">
    <property type="protein sequence ID" value="AXE27014.1"/>
    <property type="molecule type" value="Genomic_DNA"/>
</dbReference>
<dbReference type="PANTHER" id="PTHR42802">
    <property type="entry name" value="MONOOXYGENASE"/>
    <property type="match status" value="1"/>
</dbReference>
<dbReference type="Proteomes" id="UP000252004">
    <property type="component" value="Chromosome"/>
</dbReference>
<accession>A0A344U7Z3</accession>
<keyword evidence="9" id="KW-0560">Oxidoreductase</keyword>
<evidence type="ECO:0000256" key="7">
    <source>
        <dbReference type="ARBA" id="ARBA00022827"/>
    </source>
</evidence>
<evidence type="ECO:0000256" key="12">
    <source>
        <dbReference type="ARBA" id="ARBA00031158"/>
    </source>
</evidence>
<dbReference type="GO" id="GO:0006879">
    <property type="term" value="P:intracellular iron ion homeostasis"/>
    <property type="evidence" value="ECO:0007669"/>
    <property type="project" value="TreeGrafter"/>
</dbReference>
<evidence type="ECO:0000256" key="15">
    <source>
        <dbReference type="ARBA" id="ARBA00048407"/>
    </source>
</evidence>
<evidence type="ECO:0000256" key="10">
    <source>
        <dbReference type="ARBA" id="ARBA00023033"/>
    </source>
</evidence>
<comment type="catalytic activity">
    <reaction evidence="15">
        <text>L-lysine + NADPH + O2 = N(6)-hydroxy-L-lysine + NADP(+) + H2O</text>
        <dbReference type="Rhea" id="RHEA:23228"/>
        <dbReference type="ChEBI" id="CHEBI:15377"/>
        <dbReference type="ChEBI" id="CHEBI:15379"/>
        <dbReference type="ChEBI" id="CHEBI:32551"/>
        <dbReference type="ChEBI" id="CHEBI:57783"/>
        <dbReference type="ChEBI" id="CHEBI:57820"/>
        <dbReference type="ChEBI" id="CHEBI:58349"/>
        <dbReference type="EC" id="1.14.13.59"/>
    </reaction>
</comment>
<comment type="pathway">
    <text evidence="2">Siderophore biosynthesis.</text>
</comment>
<evidence type="ECO:0000256" key="13">
    <source>
        <dbReference type="ARBA" id="ARBA00032493"/>
    </source>
</evidence>
<evidence type="ECO:0000256" key="11">
    <source>
        <dbReference type="ARBA" id="ARBA00029939"/>
    </source>
</evidence>
<organism evidence="16 17">
    <name type="scientific">Streptomyces globosus</name>
    <dbReference type="NCBI Taxonomy" id="68209"/>
    <lineage>
        <taxon>Bacteria</taxon>
        <taxon>Bacillati</taxon>
        <taxon>Actinomycetota</taxon>
        <taxon>Actinomycetes</taxon>
        <taxon>Kitasatosporales</taxon>
        <taxon>Streptomycetaceae</taxon>
        <taxon>Streptomyces</taxon>
    </lineage>
</organism>
<evidence type="ECO:0000256" key="4">
    <source>
        <dbReference type="ARBA" id="ARBA00013076"/>
    </source>
</evidence>
<keyword evidence="7" id="KW-0274">FAD</keyword>
<evidence type="ECO:0000256" key="1">
    <source>
        <dbReference type="ARBA" id="ARBA00001974"/>
    </source>
</evidence>
<sequence length="468" mass="50751">MSAPTHPTAPADAGASAAQAAQAAAAQPAPVHDILGIGFGPANLALAIALEERGSPLTARFLEARPSPEWQPGMLLDGSDIQNHPSRDLVTLRNPRSRYSFLNYLHEHGRLLRHLNLPAEFPLRKEYAGYIRWAAGFFAHLVDCNQRAAHVEIVQEQGERVYAVTTMSGNRYLGRTLVMAPGRTPYVPAPYDTLRTPRIFHLTRYLPKLAELTAGGREPESVAVIGGSQSAVELALDLSRRFPRTRVTTYTRSHTLKLKDTSPFSEEGYFPEFTDYYFRAPREAKKALDAYMHGTNYSSSDGDVLRELYMAIYEQELDGEQRTFVRGNHEATGVSTAPDGRIALEFLEHTTGARTTETVDFAVLATGFRNMGPGPHEELCPPLMAPLAPLFATEPDGRLQVAADYALEPVADGVPPLFLNGLCESSHGIGDAGSFSLLSLRAATLADALTARLSATAAAGRDAVLAAA</sequence>
<dbReference type="EC" id="1.14.13.59" evidence="4"/>
<dbReference type="GO" id="GO:0047091">
    <property type="term" value="F:L-lysine 6-monooxygenase (NADPH) activity"/>
    <property type="evidence" value="ECO:0007669"/>
    <property type="project" value="UniProtKB-EC"/>
</dbReference>
<keyword evidence="10 16" id="KW-0503">Monooxygenase</keyword>
<dbReference type="InterPro" id="IPR025700">
    <property type="entry name" value="Lys/Orn_oxygenase"/>
</dbReference>
<gene>
    <name evidence="16" type="ORF">C0216_29520</name>
</gene>
<proteinExistence type="inferred from homology"/>
<dbReference type="Gene3D" id="3.50.50.60">
    <property type="entry name" value="FAD/NAD(P)-binding domain"/>
    <property type="match status" value="1"/>
</dbReference>
<dbReference type="PANTHER" id="PTHR42802:SF1">
    <property type="entry name" value="L-ORNITHINE N(5)-MONOOXYGENASE"/>
    <property type="match status" value="1"/>
</dbReference>